<dbReference type="GO" id="GO:0004565">
    <property type="term" value="F:beta-galactosidase activity"/>
    <property type="evidence" value="ECO:0007669"/>
    <property type="project" value="UniProtKB-EC"/>
</dbReference>
<dbReference type="Pfam" id="PF02836">
    <property type="entry name" value="Glyco_hydro_2_C"/>
    <property type="match status" value="1"/>
</dbReference>
<dbReference type="InterPro" id="IPR006101">
    <property type="entry name" value="Glyco_hydro_2"/>
</dbReference>
<evidence type="ECO:0000259" key="8">
    <source>
        <dbReference type="SMART" id="SM01038"/>
    </source>
</evidence>
<evidence type="ECO:0000256" key="4">
    <source>
        <dbReference type="ARBA" id="ARBA00022801"/>
    </source>
</evidence>
<dbReference type="InterPro" id="IPR008979">
    <property type="entry name" value="Galactose-bd-like_sf"/>
</dbReference>
<comment type="similarity">
    <text evidence="2">Belongs to the glycosyl hydrolase 2 family.</text>
</comment>
<dbReference type="GO" id="GO:0009341">
    <property type="term" value="C:beta-galactosidase complex"/>
    <property type="evidence" value="ECO:0007669"/>
    <property type="project" value="InterPro"/>
</dbReference>
<dbReference type="PANTHER" id="PTHR46323:SF2">
    <property type="entry name" value="BETA-GALACTOSIDASE"/>
    <property type="match status" value="1"/>
</dbReference>
<organism evidence="9 10">
    <name type="scientific">Microbacterium kyungheense</name>
    <dbReference type="NCBI Taxonomy" id="1263636"/>
    <lineage>
        <taxon>Bacteria</taxon>
        <taxon>Bacillati</taxon>
        <taxon>Actinomycetota</taxon>
        <taxon>Actinomycetes</taxon>
        <taxon>Micrococcales</taxon>
        <taxon>Microbacteriaceae</taxon>
        <taxon>Microbacterium</taxon>
    </lineage>
</organism>
<feature type="domain" description="Beta galactosidase small chain/" evidence="8">
    <location>
        <begin position="772"/>
        <end position="1044"/>
    </location>
</feature>
<dbReference type="AlphaFoldDB" id="A0A543EQ41"/>
<dbReference type="Pfam" id="PF02837">
    <property type="entry name" value="Glyco_hydro_2_N"/>
    <property type="match status" value="1"/>
</dbReference>
<dbReference type="PANTHER" id="PTHR46323">
    <property type="entry name" value="BETA-GALACTOSIDASE"/>
    <property type="match status" value="1"/>
</dbReference>
<dbReference type="InterPro" id="IPR036156">
    <property type="entry name" value="Beta-gal/glucu_dom_sf"/>
</dbReference>
<dbReference type="Pfam" id="PF02929">
    <property type="entry name" value="Bgal_small_N"/>
    <property type="match status" value="1"/>
</dbReference>
<dbReference type="GO" id="GO:0030246">
    <property type="term" value="F:carbohydrate binding"/>
    <property type="evidence" value="ECO:0007669"/>
    <property type="project" value="InterPro"/>
</dbReference>
<evidence type="ECO:0000256" key="1">
    <source>
        <dbReference type="ARBA" id="ARBA00001412"/>
    </source>
</evidence>
<dbReference type="GO" id="GO:0005990">
    <property type="term" value="P:lactose catabolic process"/>
    <property type="evidence" value="ECO:0007669"/>
    <property type="project" value="TreeGrafter"/>
</dbReference>
<dbReference type="Gene3D" id="3.20.20.80">
    <property type="entry name" value="Glycosidases"/>
    <property type="match status" value="1"/>
</dbReference>
<dbReference type="Proteomes" id="UP000320235">
    <property type="component" value="Unassembled WGS sequence"/>
</dbReference>
<dbReference type="InterPro" id="IPR006104">
    <property type="entry name" value="Glyco_hydro_2_N"/>
</dbReference>
<dbReference type="InterPro" id="IPR006103">
    <property type="entry name" value="Glyco_hydro_2_cat"/>
</dbReference>
<sequence length="1046" mass="115001">MDMQTSRVSQAPTPSESDDPYWESTAPGAGRRRPRADALTDARVQSLNGVWRFRLSATAAGTGPAFLADDFDDTGWDPMPVPSHWVLEPFTPLDGGPARRMLGTAEGPLYTNTAYPIPLDAPRVSTENPTGDYRLVFEVPDGFGPAVLRFQGVDSCARVWLNGEELGWSTGSRLPVEFDAPVRTGRNVLCVRVHRWSAGTYLEDQDMWWLPGIFRDVELLARPEGGIDDHFVHADYDSVTGLGTLRVDVTLSGRDAAAAGIHETVVELPELGIRVAPGEAVTVAVEPWSADSPRLYRGTVRTPAETVELAVGFRRVEIVDGVFTVNGRAVTFRGVNRHEHHPDTGRTLDRETMVRDIVMMKRANIDAVRTSHYPPHPDFLRLCDEYGLWVVVEVDLETHGFIYEGWQHNPPALPEWRDAIMDRLRRTVEPHKNRPSVVVWSLANESMTGDGFTDMRRWLDDRDPSRAVLYERDPRYRDSDFYSLMYPSLELLEQIGRREEPRGGRLSMHGMVFDGDADAPDGISDADDRRRRGLPFLLVEYAHAMGNGPGSLQDYWRIIRAHDRLCGAFVWEWIDHGFHAETADGVRVVMHGDDVDDEPRGGRFSLHGLVFSDRTPTPGLVELTKAHEPVLITVDDTSVRIANDRHAIDTSDLVFGWSVEADGLPVAAGELVVPAVPAGESADIAIPDAAVRALATAGADEDAGAAASGRSEVVLTVEAALAADAAWAPAGHVVAWAQRVDRADRPLPDAAEAAGVAAPRFAFSAAVAREVVLLGAGTFDAATGRLVRLGDLELDGPTLDLYRAPTENDHGQGSLNDLASVWHKTMLDRLLHRVDEVSAGPGRLTVRGRTAPRTHPHGVAWTMSWIADGDGLVLEADADFVGPWRDTPYLQRDILVPRLGLLFALPGAAERVTWFGRGPGETYVDSFEGSRVGRFAASIDDLQVPYPVPQENGNHVQTRWLEITGAGMPSLRVDGRPEFDFTARRWTSHDLARAAKPHELADSGRVWLNLDHAQQGLGSASVGPALPEQYRIPRVRTSWSVRLEAR</sequence>
<dbReference type="Gene3D" id="2.60.40.10">
    <property type="entry name" value="Immunoglobulins"/>
    <property type="match status" value="2"/>
</dbReference>
<dbReference type="OrthoDB" id="9762066at2"/>
<proteinExistence type="inferred from homology"/>
<feature type="region of interest" description="Disordered" evidence="7">
    <location>
        <begin position="1"/>
        <end position="36"/>
    </location>
</feature>
<protein>
    <recommendedName>
        <fullName evidence="3">beta-galactosidase</fullName>
        <ecNumber evidence="3">3.2.1.23</ecNumber>
    </recommendedName>
    <alternativeName>
        <fullName evidence="6">Lactase</fullName>
    </alternativeName>
</protein>
<dbReference type="SUPFAM" id="SSF51445">
    <property type="entry name" value="(Trans)glycosidases"/>
    <property type="match status" value="1"/>
</dbReference>
<dbReference type="Gene3D" id="2.70.98.10">
    <property type="match status" value="1"/>
</dbReference>
<evidence type="ECO:0000256" key="7">
    <source>
        <dbReference type="SAM" id="MobiDB-lite"/>
    </source>
</evidence>
<keyword evidence="4" id="KW-0378">Hydrolase</keyword>
<dbReference type="InterPro" id="IPR050347">
    <property type="entry name" value="Bact_Beta-galactosidase"/>
</dbReference>
<evidence type="ECO:0000256" key="5">
    <source>
        <dbReference type="ARBA" id="ARBA00023295"/>
    </source>
</evidence>
<dbReference type="SUPFAM" id="SSF49303">
    <property type="entry name" value="beta-Galactosidase/glucuronidase domain"/>
    <property type="match status" value="2"/>
</dbReference>
<evidence type="ECO:0000313" key="10">
    <source>
        <dbReference type="Proteomes" id="UP000320235"/>
    </source>
</evidence>
<dbReference type="PRINTS" id="PR00132">
    <property type="entry name" value="GLHYDRLASE2"/>
</dbReference>
<evidence type="ECO:0000256" key="6">
    <source>
        <dbReference type="ARBA" id="ARBA00032230"/>
    </source>
</evidence>
<evidence type="ECO:0000256" key="2">
    <source>
        <dbReference type="ARBA" id="ARBA00007401"/>
    </source>
</evidence>
<evidence type="ECO:0000256" key="3">
    <source>
        <dbReference type="ARBA" id="ARBA00012756"/>
    </source>
</evidence>
<dbReference type="SMART" id="SM01038">
    <property type="entry name" value="Bgal_small_N"/>
    <property type="match status" value="1"/>
</dbReference>
<dbReference type="InterPro" id="IPR013783">
    <property type="entry name" value="Ig-like_fold"/>
</dbReference>
<comment type="caution">
    <text evidence="9">The sequence shown here is derived from an EMBL/GenBank/DDBJ whole genome shotgun (WGS) entry which is preliminary data.</text>
</comment>
<dbReference type="InterPro" id="IPR011013">
    <property type="entry name" value="Gal_mutarotase_sf_dom"/>
</dbReference>
<keyword evidence="5" id="KW-0326">Glycosidase</keyword>
<dbReference type="EMBL" id="VFPE01000005">
    <property type="protein sequence ID" value="TQM23629.1"/>
    <property type="molecule type" value="Genomic_DNA"/>
</dbReference>
<feature type="compositionally biased region" description="Polar residues" evidence="7">
    <location>
        <begin position="1"/>
        <end position="15"/>
    </location>
</feature>
<dbReference type="InterPro" id="IPR032312">
    <property type="entry name" value="LacZ_4"/>
</dbReference>
<reference evidence="9 10" key="1">
    <citation type="submission" date="2019-06" db="EMBL/GenBank/DDBJ databases">
        <title>Sequencing the genomes of 1000 actinobacteria strains.</title>
        <authorList>
            <person name="Klenk H.-P."/>
        </authorList>
    </citation>
    <scope>NUCLEOTIDE SEQUENCE [LARGE SCALE GENOMIC DNA]</scope>
    <source>
        <strain evidence="9 10">DSM 105492</strain>
    </source>
</reference>
<dbReference type="InterPro" id="IPR014718">
    <property type="entry name" value="GH-type_carb-bd"/>
</dbReference>
<name>A0A543EQ41_9MICO</name>
<dbReference type="Gene3D" id="2.60.120.260">
    <property type="entry name" value="Galactose-binding domain-like"/>
    <property type="match status" value="1"/>
</dbReference>
<dbReference type="SUPFAM" id="SSF49785">
    <property type="entry name" value="Galactose-binding domain-like"/>
    <property type="match status" value="1"/>
</dbReference>
<dbReference type="InterPro" id="IPR004199">
    <property type="entry name" value="B-gal_small/dom_5"/>
</dbReference>
<dbReference type="RefSeq" id="WP_141895696.1">
    <property type="nucleotide sequence ID" value="NZ_BAABLH010000002.1"/>
</dbReference>
<dbReference type="Pfam" id="PF16353">
    <property type="entry name" value="LacZ_4"/>
    <property type="match status" value="1"/>
</dbReference>
<keyword evidence="10" id="KW-1185">Reference proteome</keyword>
<comment type="catalytic activity">
    <reaction evidence="1">
        <text>Hydrolysis of terminal non-reducing beta-D-galactose residues in beta-D-galactosides.</text>
        <dbReference type="EC" id="3.2.1.23"/>
    </reaction>
</comment>
<evidence type="ECO:0000313" key="9">
    <source>
        <dbReference type="EMBL" id="TQM23629.1"/>
    </source>
</evidence>
<dbReference type="SUPFAM" id="SSF74650">
    <property type="entry name" value="Galactose mutarotase-like"/>
    <property type="match status" value="1"/>
</dbReference>
<accession>A0A543EQ41</accession>
<gene>
    <name evidence="9" type="ORF">FB391_3019</name>
</gene>
<dbReference type="EC" id="3.2.1.23" evidence="3"/>
<dbReference type="InterPro" id="IPR017853">
    <property type="entry name" value="GH"/>
</dbReference>